<dbReference type="RefSeq" id="WP_145194664.1">
    <property type="nucleotide sequence ID" value="NZ_CP036434.1"/>
</dbReference>
<dbReference type="PIRSF" id="PIRSF000188">
    <property type="entry name" value="Phe_leu_dh"/>
    <property type="match status" value="1"/>
</dbReference>
<reference evidence="8 9" key="1">
    <citation type="submission" date="2019-02" db="EMBL/GenBank/DDBJ databases">
        <title>Deep-cultivation of Planctomycetes and their phenomic and genomic characterization uncovers novel biology.</title>
        <authorList>
            <person name="Wiegand S."/>
            <person name="Jogler M."/>
            <person name="Boedeker C."/>
            <person name="Pinto D."/>
            <person name="Vollmers J."/>
            <person name="Rivas-Marin E."/>
            <person name="Kohn T."/>
            <person name="Peeters S.H."/>
            <person name="Heuer A."/>
            <person name="Rast P."/>
            <person name="Oberbeckmann S."/>
            <person name="Bunk B."/>
            <person name="Jeske O."/>
            <person name="Meyerdierks A."/>
            <person name="Storesund J.E."/>
            <person name="Kallscheuer N."/>
            <person name="Luecker S."/>
            <person name="Lage O.M."/>
            <person name="Pohl T."/>
            <person name="Merkel B.J."/>
            <person name="Hornburger P."/>
            <person name="Mueller R.-W."/>
            <person name="Bruemmer F."/>
            <person name="Labrenz M."/>
            <person name="Spormann A.M."/>
            <person name="Op den Camp H."/>
            <person name="Overmann J."/>
            <person name="Amann R."/>
            <person name="Jetten M.S.M."/>
            <person name="Mascher T."/>
            <person name="Medema M.H."/>
            <person name="Devos D.P."/>
            <person name="Kaster A.-K."/>
            <person name="Ovreas L."/>
            <person name="Rohde M."/>
            <person name="Galperin M.Y."/>
            <person name="Jogler C."/>
        </authorList>
    </citation>
    <scope>NUCLEOTIDE SEQUENCE [LARGE SCALE GENOMIC DNA]</scope>
    <source>
        <strain evidence="8 9">Poly30</strain>
    </source>
</reference>
<evidence type="ECO:0000256" key="6">
    <source>
        <dbReference type="RuleBase" id="RU004417"/>
    </source>
</evidence>
<proteinExistence type="inferred from homology"/>
<evidence type="ECO:0000256" key="2">
    <source>
        <dbReference type="ARBA" id="ARBA00023002"/>
    </source>
</evidence>
<feature type="domain" description="Glutamate/phenylalanine/leucine/valine/L-tryptophan dehydrogenase C-terminal" evidence="7">
    <location>
        <begin position="143"/>
        <end position="351"/>
    </location>
</feature>
<feature type="binding site" evidence="5">
    <location>
        <begin position="179"/>
        <end position="184"/>
    </location>
    <ligand>
        <name>NAD(+)</name>
        <dbReference type="ChEBI" id="CHEBI:57540"/>
    </ligand>
</feature>
<dbReference type="AlphaFoldDB" id="A0A518EMD3"/>
<dbReference type="PANTHER" id="PTHR42722">
    <property type="entry name" value="LEUCINE DEHYDROGENASE"/>
    <property type="match status" value="1"/>
</dbReference>
<dbReference type="CDD" id="cd01075">
    <property type="entry name" value="NAD_bind_Leu_Phe_Val_DH"/>
    <property type="match status" value="1"/>
</dbReference>
<keyword evidence="5" id="KW-0547">Nucleotide-binding</keyword>
<dbReference type="Pfam" id="PF00208">
    <property type="entry name" value="ELFV_dehydrog"/>
    <property type="match status" value="2"/>
</dbReference>
<comment type="similarity">
    <text evidence="1 6">Belongs to the Glu/Leu/Phe/Val dehydrogenases family.</text>
</comment>
<dbReference type="Gene3D" id="3.40.50.10860">
    <property type="entry name" value="Leucine Dehydrogenase, chain A, domain 1"/>
    <property type="match status" value="1"/>
</dbReference>
<dbReference type="Proteomes" id="UP000320390">
    <property type="component" value="Chromosome"/>
</dbReference>
<evidence type="ECO:0000259" key="7">
    <source>
        <dbReference type="SMART" id="SM00839"/>
    </source>
</evidence>
<dbReference type="InterPro" id="IPR006096">
    <property type="entry name" value="Glu/Leu/Phe/Val/Trp_DH_C"/>
</dbReference>
<keyword evidence="3 5" id="KW-0520">NAD</keyword>
<evidence type="ECO:0000256" key="5">
    <source>
        <dbReference type="PIRSR" id="PIRSR000188-2"/>
    </source>
</evidence>
<dbReference type="InterPro" id="IPR006097">
    <property type="entry name" value="Glu/Leu/Phe/Val/Trp_DH_dimer"/>
</dbReference>
<dbReference type="SUPFAM" id="SSF51735">
    <property type="entry name" value="NAD(P)-binding Rossmann-fold domains"/>
    <property type="match status" value="1"/>
</dbReference>
<evidence type="ECO:0000313" key="9">
    <source>
        <dbReference type="Proteomes" id="UP000320390"/>
    </source>
</evidence>
<feature type="active site" description="Proton donor/acceptor" evidence="4">
    <location>
        <position position="79"/>
    </location>
</feature>
<evidence type="ECO:0000256" key="4">
    <source>
        <dbReference type="PIRSR" id="PIRSR000188-1"/>
    </source>
</evidence>
<dbReference type="GO" id="GO:0050049">
    <property type="term" value="F:L-leucine dehydrogenase activity"/>
    <property type="evidence" value="ECO:0007669"/>
    <property type="project" value="UniProtKB-EC"/>
</dbReference>
<dbReference type="EC" id="1.4.1.9" evidence="8"/>
<evidence type="ECO:0000313" key="8">
    <source>
        <dbReference type="EMBL" id="QDV05249.1"/>
    </source>
</evidence>
<evidence type="ECO:0000256" key="3">
    <source>
        <dbReference type="ARBA" id="ARBA00023027"/>
    </source>
</evidence>
<dbReference type="EMBL" id="CP036434">
    <property type="protein sequence ID" value="QDV05249.1"/>
    <property type="molecule type" value="Genomic_DNA"/>
</dbReference>
<dbReference type="Pfam" id="PF02812">
    <property type="entry name" value="ELFV_dehydrog_N"/>
    <property type="match status" value="1"/>
</dbReference>
<keyword evidence="9" id="KW-1185">Reference proteome</keyword>
<dbReference type="OrthoDB" id="9803297at2"/>
<sequence>MNITDIPVEGYERVARCIDEASGLHALIAVHDTTLGPALGGMRLWNYATEEEALFDVTRLAKGMTYKSAVADTGLGGGKCVIIGDPDKIKSPALFEAMGRFIDDFGGTYITAEDMNISAEDLLNVKKTTEYVAGLDREHGGSGNPSPYTAYGCVVGIETAAAYRYGSKDLSQKHILIQGVGAVGGEMARLLKERGARITICDIKESRVAELCQKYGYESVPEATHLSVKCDIYAPCARGAGINDETIPQLTCDIIAGCANNILLEPHHGDVLREKGILYAPDYVVNAAGIINVSVERHPGGYNEEVAMEKINRIDDNLTEVFQLADEEGIATNRAANRLAEKRIEAAKQLQ</sequence>
<dbReference type="GO" id="GO:0006520">
    <property type="term" value="P:amino acid metabolic process"/>
    <property type="evidence" value="ECO:0007669"/>
    <property type="project" value="InterPro"/>
</dbReference>
<gene>
    <name evidence="8" type="primary">ldh_1</name>
    <name evidence="8" type="ORF">Poly30_07450</name>
</gene>
<dbReference type="InterPro" id="IPR006095">
    <property type="entry name" value="Glu/Leu/Phe/Val/Trp_DH"/>
</dbReference>
<dbReference type="PRINTS" id="PR00082">
    <property type="entry name" value="GLFDHDRGNASE"/>
</dbReference>
<accession>A0A518EMD3</accession>
<dbReference type="SUPFAM" id="SSF53223">
    <property type="entry name" value="Aminoacid dehydrogenase-like, N-terminal domain"/>
    <property type="match status" value="1"/>
</dbReference>
<dbReference type="InterPro" id="IPR036291">
    <property type="entry name" value="NAD(P)-bd_dom_sf"/>
</dbReference>
<evidence type="ECO:0000256" key="1">
    <source>
        <dbReference type="ARBA" id="ARBA00006382"/>
    </source>
</evidence>
<dbReference type="InterPro" id="IPR046346">
    <property type="entry name" value="Aminoacid_DH-like_N_sf"/>
</dbReference>
<dbReference type="Gene3D" id="3.40.50.720">
    <property type="entry name" value="NAD(P)-binding Rossmann-like Domain"/>
    <property type="match status" value="1"/>
</dbReference>
<name>A0A518EMD3_9BACT</name>
<dbReference type="SMART" id="SM00839">
    <property type="entry name" value="ELFV_dehydrog"/>
    <property type="match status" value="1"/>
</dbReference>
<keyword evidence="2 6" id="KW-0560">Oxidoreductase</keyword>
<organism evidence="8 9">
    <name type="scientific">Saltatorellus ferox</name>
    <dbReference type="NCBI Taxonomy" id="2528018"/>
    <lineage>
        <taxon>Bacteria</taxon>
        <taxon>Pseudomonadati</taxon>
        <taxon>Planctomycetota</taxon>
        <taxon>Planctomycetia</taxon>
        <taxon>Planctomycetia incertae sedis</taxon>
        <taxon>Saltatorellus</taxon>
    </lineage>
</organism>
<dbReference type="PANTHER" id="PTHR42722:SF1">
    <property type="entry name" value="VALINE DEHYDROGENASE"/>
    <property type="match status" value="1"/>
</dbReference>
<dbReference type="InterPro" id="IPR016211">
    <property type="entry name" value="Glu/Phe/Leu/Val/Trp_DH_bac/arc"/>
</dbReference>
<dbReference type="GO" id="GO:0000166">
    <property type="term" value="F:nucleotide binding"/>
    <property type="evidence" value="ECO:0007669"/>
    <property type="project" value="UniProtKB-KW"/>
</dbReference>
<protein>
    <submittedName>
        <fullName evidence="8">Leucine dehydrogenase</fullName>
        <ecNumber evidence="8">1.4.1.9</ecNumber>
    </submittedName>
</protein>